<protein>
    <submittedName>
        <fullName evidence="2">Cysteine-rich secretory protein family protein</fullName>
    </submittedName>
</protein>
<gene>
    <name evidence="2" type="ORF">SAMN06265374_2957</name>
</gene>
<dbReference type="EMBL" id="FXTT01000004">
    <property type="protein sequence ID" value="SMP28630.1"/>
    <property type="molecule type" value="Genomic_DNA"/>
</dbReference>
<evidence type="ECO:0000313" key="3">
    <source>
        <dbReference type="Proteomes" id="UP001157914"/>
    </source>
</evidence>
<dbReference type="Gene3D" id="3.40.33.10">
    <property type="entry name" value="CAP"/>
    <property type="match status" value="1"/>
</dbReference>
<proteinExistence type="predicted"/>
<evidence type="ECO:0000259" key="1">
    <source>
        <dbReference type="Pfam" id="PF00188"/>
    </source>
</evidence>
<dbReference type="InterPro" id="IPR035940">
    <property type="entry name" value="CAP_sf"/>
</dbReference>
<feature type="domain" description="SCP" evidence="1">
    <location>
        <begin position="63"/>
        <end position="176"/>
    </location>
</feature>
<keyword evidence="3" id="KW-1185">Reference proteome</keyword>
<dbReference type="CDD" id="cd05379">
    <property type="entry name" value="CAP_bacterial"/>
    <property type="match status" value="1"/>
</dbReference>
<dbReference type="SUPFAM" id="SSF55797">
    <property type="entry name" value="PR-1-like"/>
    <property type="match status" value="1"/>
</dbReference>
<dbReference type="PANTHER" id="PTHR31157">
    <property type="entry name" value="SCP DOMAIN-CONTAINING PROTEIN"/>
    <property type="match status" value="1"/>
</dbReference>
<evidence type="ECO:0000313" key="2">
    <source>
        <dbReference type="EMBL" id="SMP28630.1"/>
    </source>
</evidence>
<reference evidence="2 3" key="1">
    <citation type="submission" date="2017-05" db="EMBL/GenBank/DDBJ databases">
        <authorList>
            <person name="Varghese N."/>
            <person name="Submissions S."/>
        </authorList>
    </citation>
    <scope>NUCLEOTIDE SEQUENCE [LARGE SCALE GENOMIC DNA]</scope>
    <source>
        <strain evidence="2 3">DSM 15949</strain>
    </source>
</reference>
<accession>A0ABY1P7W4</accession>
<dbReference type="Proteomes" id="UP001157914">
    <property type="component" value="Unassembled WGS sequence"/>
</dbReference>
<dbReference type="PANTHER" id="PTHR31157:SF1">
    <property type="entry name" value="SCP DOMAIN-CONTAINING PROTEIN"/>
    <property type="match status" value="1"/>
</dbReference>
<organism evidence="2 3">
    <name type="scientific">Roseibium denhamense</name>
    <dbReference type="NCBI Taxonomy" id="76305"/>
    <lineage>
        <taxon>Bacteria</taxon>
        <taxon>Pseudomonadati</taxon>
        <taxon>Pseudomonadota</taxon>
        <taxon>Alphaproteobacteria</taxon>
        <taxon>Hyphomicrobiales</taxon>
        <taxon>Stappiaceae</taxon>
        <taxon>Roseibium</taxon>
    </lineage>
</organism>
<sequence length="192" mass="19923">MLPGSFFIVPTALSFKTLLLAGLMCGAGVIVSGCTGDRMQTPPFYTDLANTSDKVDAATAAQMISQYRVNNGLPPVVPDAQLSAIAQTQADAMAAAGSVRASLAPNLQLATRMTSIGEPKTAASENVSAGYRTFAEAFSGWRESPKHNDVLLMKDATRLGIATAYSATAKHKVFWSLVVAGNKPAANTGAGL</sequence>
<dbReference type="InterPro" id="IPR014044">
    <property type="entry name" value="CAP_dom"/>
</dbReference>
<dbReference type="Pfam" id="PF00188">
    <property type="entry name" value="CAP"/>
    <property type="match status" value="1"/>
</dbReference>
<name>A0ABY1P7W4_9HYPH</name>
<comment type="caution">
    <text evidence="2">The sequence shown here is derived from an EMBL/GenBank/DDBJ whole genome shotgun (WGS) entry which is preliminary data.</text>
</comment>